<feature type="compositionally biased region" description="Polar residues" evidence="1">
    <location>
        <begin position="133"/>
        <end position="150"/>
    </location>
</feature>
<dbReference type="AlphaFoldDB" id="A0ABD0LHF8"/>
<protein>
    <submittedName>
        <fullName evidence="2">Uncharacterized protein</fullName>
    </submittedName>
</protein>
<sequence length="150" mass="16553">MKRREFEVAYGLTEKERDRLSWGVSVRARQDCVEPTVACEHEVTVADGGDVRHHNGARWVTQTWPSKMHKNTNRDTNTRPDQEHVDQLCLSDPEWPVRSSGAPGTSNPGSVCGCPPGTGEPQPMTESDPALQTVKNNVELSFDSPSSPIT</sequence>
<name>A0ABD0LHF8_9CAEN</name>
<comment type="caution">
    <text evidence="2">The sequence shown here is derived from an EMBL/GenBank/DDBJ whole genome shotgun (WGS) entry which is preliminary data.</text>
</comment>
<evidence type="ECO:0000313" key="2">
    <source>
        <dbReference type="EMBL" id="KAK7498681.1"/>
    </source>
</evidence>
<feature type="region of interest" description="Disordered" evidence="1">
    <location>
        <begin position="66"/>
        <end position="150"/>
    </location>
</feature>
<organism evidence="2 3">
    <name type="scientific">Batillaria attramentaria</name>
    <dbReference type="NCBI Taxonomy" id="370345"/>
    <lineage>
        <taxon>Eukaryota</taxon>
        <taxon>Metazoa</taxon>
        <taxon>Spiralia</taxon>
        <taxon>Lophotrochozoa</taxon>
        <taxon>Mollusca</taxon>
        <taxon>Gastropoda</taxon>
        <taxon>Caenogastropoda</taxon>
        <taxon>Sorbeoconcha</taxon>
        <taxon>Cerithioidea</taxon>
        <taxon>Batillariidae</taxon>
        <taxon>Batillaria</taxon>
    </lineage>
</organism>
<feature type="compositionally biased region" description="Basic and acidic residues" evidence="1">
    <location>
        <begin position="72"/>
        <end position="86"/>
    </location>
</feature>
<accession>A0ABD0LHF8</accession>
<evidence type="ECO:0000313" key="3">
    <source>
        <dbReference type="Proteomes" id="UP001519460"/>
    </source>
</evidence>
<reference evidence="2 3" key="1">
    <citation type="journal article" date="2023" name="Sci. Data">
        <title>Genome assembly of the Korean intertidal mud-creeper Batillaria attramentaria.</title>
        <authorList>
            <person name="Patra A.K."/>
            <person name="Ho P.T."/>
            <person name="Jun S."/>
            <person name="Lee S.J."/>
            <person name="Kim Y."/>
            <person name="Won Y.J."/>
        </authorList>
    </citation>
    <scope>NUCLEOTIDE SEQUENCE [LARGE SCALE GENOMIC DNA]</scope>
    <source>
        <strain evidence="2">Wonlab-2016</strain>
    </source>
</reference>
<evidence type="ECO:0000256" key="1">
    <source>
        <dbReference type="SAM" id="MobiDB-lite"/>
    </source>
</evidence>
<keyword evidence="3" id="KW-1185">Reference proteome</keyword>
<dbReference type="Proteomes" id="UP001519460">
    <property type="component" value="Unassembled WGS sequence"/>
</dbReference>
<gene>
    <name evidence="2" type="ORF">BaRGS_00010058</name>
</gene>
<proteinExistence type="predicted"/>
<dbReference type="EMBL" id="JACVVK020000049">
    <property type="protein sequence ID" value="KAK7498681.1"/>
    <property type="molecule type" value="Genomic_DNA"/>
</dbReference>